<comment type="caution">
    <text evidence="3">The sequence shown here is derived from an EMBL/GenBank/DDBJ whole genome shotgun (WGS) entry which is preliminary data.</text>
</comment>
<protein>
    <submittedName>
        <fullName evidence="3">Polymorphic toxin type 28 domain-containing protein</fullName>
    </submittedName>
</protein>
<reference evidence="3 4" key="1">
    <citation type="submission" date="2022-04" db="EMBL/GenBank/DDBJ databases">
        <title>Positive selection, recombination, and allopatry shape intraspecific diversity of widespread and dominant cyanobacteria.</title>
        <authorList>
            <person name="Wei J."/>
            <person name="Shu W."/>
            <person name="Hu C."/>
        </authorList>
    </citation>
    <scope>NUCLEOTIDE SEQUENCE [LARGE SCALE GENOMIC DNA]</scope>
    <source>
        <strain evidence="3 4">GB2-A4</strain>
    </source>
</reference>
<dbReference type="InterPro" id="IPR028948">
    <property type="entry name" value="Ntox28"/>
</dbReference>
<name>A0ABV0JG61_9CYAN</name>
<evidence type="ECO:0000259" key="2">
    <source>
        <dbReference type="Pfam" id="PF15605"/>
    </source>
</evidence>
<organism evidence="3 4">
    <name type="scientific">Trichocoleus desertorum GB2-A4</name>
    <dbReference type="NCBI Taxonomy" id="2933944"/>
    <lineage>
        <taxon>Bacteria</taxon>
        <taxon>Bacillati</taxon>
        <taxon>Cyanobacteriota</taxon>
        <taxon>Cyanophyceae</taxon>
        <taxon>Leptolyngbyales</taxon>
        <taxon>Trichocoleusaceae</taxon>
        <taxon>Trichocoleus</taxon>
    </lineage>
</organism>
<feature type="region of interest" description="Disordered" evidence="1">
    <location>
        <begin position="1"/>
        <end position="54"/>
    </location>
</feature>
<dbReference type="EMBL" id="JAMPKM010000036">
    <property type="protein sequence ID" value="MEP0820624.1"/>
    <property type="molecule type" value="Genomic_DNA"/>
</dbReference>
<dbReference type="CDD" id="cd20745">
    <property type="entry name" value="FIX_RhsA_AHH_HNH-like"/>
    <property type="match status" value="1"/>
</dbReference>
<evidence type="ECO:0000313" key="4">
    <source>
        <dbReference type="Proteomes" id="UP001464891"/>
    </source>
</evidence>
<evidence type="ECO:0000313" key="3">
    <source>
        <dbReference type="EMBL" id="MEP0820624.1"/>
    </source>
</evidence>
<dbReference type="RefSeq" id="WP_190431007.1">
    <property type="nucleotide sequence ID" value="NZ_JAMPKM010000036.1"/>
</dbReference>
<gene>
    <name evidence="3" type="ORF">NC998_26390</name>
</gene>
<feature type="domain" description="Bacterial toxin 28" evidence="2">
    <location>
        <begin position="150"/>
        <end position="260"/>
    </location>
</feature>
<sequence>MSAADLMARIDTARNDHQRASDMLAEARNTGRTEEPQPPEPPRERPVDSPGGISDIGHTILDVAGLIPVVGGVADLINAGWYAAEGDYVNAGLSAAGAIPFVGDAATVAKLGTNVAAAAFFLRNTDNAADAARYADDTRSLPGIGRNPGLSDRATEAIQKLQNIRDNVLGKINKEPGHNHYDAARREAAGEVVALRPDGSPRNHIGELQEAYGGLRKIREALEAEIWNPPSTVSERGIEVLYEQRGRVNHEITELRRFLNEIGHPP</sequence>
<feature type="compositionally biased region" description="Basic and acidic residues" evidence="1">
    <location>
        <begin position="29"/>
        <end position="47"/>
    </location>
</feature>
<proteinExistence type="predicted"/>
<keyword evidence="4" id="KW-1185">Reference proteome</keyword>
<dbReference type="Pfam" id="PF15605">
    <property type="entry name" value="Ntox28"/>
    <property type="match status" value="1"/>
</dbReference>
<accession>A0ABV0JG61</accession>
<feature type="compositionally biased region" description="Basic and acidic residues" evidence="1">
    <location>
        <begin position="11"/>
        <end position="20"/>
    </location>
</feature>
<dbReference type="Proteomes" id="UP001464891">
    <property type="component" value="Unassembled WGS sequence"/>
</dbReference>
<evidence type="ECO:0000256" key="1">
    <source>
        <dbReference type="SAM" id="MobiDB-lite"/>
    </source>
</evidence>